<comment type="caution">
    <text evidence="2">The sequence shown here is derived from an EMBL/GenBank/DDBJ whole genome shotgun (WGS) entry which is preliminary data.</text>
</comment>
<dbReference type="EMBL" id="MKGL01000123">
    <property type="protein sequence ID" value="RNF05876.1"/>
    <property type="molecule type" value="Genomic_DNA"/>
</dbReference>
<evidence type="ECO:0000313" key="2">
    <source>
        <dbReference type="EMBL" id="RNF05876.1"/>
    </source>
</evidence>
<keyword evidence="1" id="KW-0812">Transmembrane</keyword>
<keyword evidence="3" id="KW-1185">Reference proteome</keyword>
<evidence type="ECO:0000313" key="3">
    <source>
        <dbReference type="Proteomes" id="UP000283634"/>
    </source>
</evidence>
<dbReference type="Proteomes" id="UP000283634">
    <property type="component" value="Unassembled WGS sequence"/>
</dbReference>
<name>A0A3R7RKB0_TRYRA</name>
<protein>
    <submittedName>
        <fullName evidence="2">Uncharacterized protein</fullName>
    </submittedName>
</protein>
<proteinExistence type="predicted"/>
<dbReference type="AlphaFoldDB" id="A0A3R7RKB0"/>
<organism evidence="2 3">
    <name type="scientific">Trypanosoma rangeli</name>
    <dbReference type="NCBI Taxonomy" id="5698"/>
    <lineage>
        <taxon>Eukaryota</taxon>
        <taxon>Discoba</taxon>
        <taxon>Euglenozoa</taxon>
        <taxon>Kinetoplastea</taxon>
        <taxon>Metakinetoplastina</taxon>
        <taxon>Trypanosomatida</taxon>
        <taxon>Trypanosomatidae</taxon>
        <taxon>Trypanosoma</taxon>
        <taxon>Herpetosoma</taxon>
    </lineage>
</organism>
<gene>
    <name evidence="2" type="ORF">TraAM80_04255</name>
</gene>
<keyword evidence="1" id="KW-1133">Transmembrane helix</keyword>
<reference evidence="2 3" key="1">
    <citation type="journal article" date="2018" name="BMC Genomics">
        <title>Genomic comparison of Trypanosoma conorhini and Trypanosoma rangeli to Trypanosoma cruzi strains of high and low virulence.</title>
        <authorList>
            <person name="Bradwell K.R."/>
            <person name="Koparde V.N."/>
            <person name="Matveyev A.V."/>
            <person name="Serrano M.G."/>
            <person name="Alves J.M."/>
            <person name="Parikh H."/>
            <person name="Huang B."/>
            <person name="Lee V."/>
            <person name="Espinosa-Alvarez O."/>
            <person name="Ortiz P.A."/>
            <person name="Costa-Martins A.G."/>
            <person name="Teixeira M.M."/>
            <person name="Buck G.A."/>
        </authorList>
    </citation>
    <scope>NUCLEOTIDE SEQUENCE [LARGE SCALE GENOMIC DNA]</scope>
    <source>
        <strain evidence="2 3">AM80</strain>
    </source>
</reference>
<accession>A0A3R7RKB0</accession>
<dbReference type="RefSeq" id="XP_029238930.1">
    <property type="nucleotide sequence ID" value="XM_029381188.1"/>
</dbReference>
<dbReference type="GeneID" id="40328188"/>
<feature type="transmembrane region" description="Helical" evidence="1">
    <location>
        <begin position="59"/>
        <end position="80"/>
    </location>
</feature>
<evidence type="ECO:0000256" key="1">
    <source>
        <dbReference type="SAM" id="Phobius"/>
    </source>
</evidence>
<keyword evidence="1" id="KW-0472">Membrane</keyword>
<sequence length="101" mass="11702">MICLWLHLNFQVARRGSKGPILAWKGRRRKRKRRRKKGRGNEVYKKVNQMQELSEGAKYGISASVYVVLAALWMAFSVLYGKIADRCLSDNDPEYTYGAYL</sequence>